<feature type="region of interest" description="Disordered" evidence="1">
    <location>
        <begin position="69"/>
        <end position="102"/>
    </location>
</feature>
<dbReference type="InterPro" id="IPR012337">
    <property type="entry name" value="RNaseH-like_sf"/>
</dbReference>
<dbReference type="STRING" id="1450539.A0A318ZSY1"/>
<accession>A0A318ZSY1</accession>
<proteinExistence type="predicted"/>
<evidence type="ECO:0000259" key="2">
    <source>
        <dbReference type="PROSITE" id="PS50800"/>
    </source>
</evidence>
<keyword evidence="4" id="KW-1185">Reference proteome</keyword>
<dbReference type="RefSeq" id="XP_025433455.1">
    <property type="nucleotide sequence ID" value="XM_025577964.1"/>
</dbReference>
<dbReference type="PANTHER" id="PTHR28072">
    <property type="entry name" value="CRUCIFORM CUTTING ENDONUCLEASE 1, MITOCHONDRIAL-RELATED"/>
    <property type="match status" value="1"/>
</dbReference>
<dbReference type="GeneID" id="37079193"/>
<name>A0A318ZSY1_9EURO</name>
<dbReference type="EMBL" id="KZ821224">
    <property type="protein sequence ID" value="PYH47473.1"/>
    <property type="molecule type" value="Genomic_DNA"/>
</dbReference>
<dbReference type="GO" id="GO:0005739">
    <property type="term" value="C:mitochondrion"/>
    <property type="evidence" value="ECO:0007669"/>
    <property type="project" value="TreeGrafter"/>
</dbReference>
<dbReference type="GO" id="GO:0000402">
    <property type="term" value="F:crossed form four-way junction DNA binding"/>
    <property type="evidence" value="ECO:0007669"/>
    <property type="project" value="TreeGrafter"/>
</dbReference>
<organism evidence="3 4">
    <name type="scientific">Aspergillus saccharolyticus JOP 1030-1</name>
    <dbReference type="NCBI Taxonomy" id="1450539"/>
    <lineage>
        <taxon>Eukaryota</taxon>
        <taxon>Fungi</taxon>
        <taxon>Dikarya</taxon>
        <taxon>Ascomycota</taxon>
        <taxon>Pezizomycotina</taxon>
        <taxon>Eurotiomycetes</taxon>
        <taxon>Eurotiomycetidae</taxon>
        <taxon>Eurotiales</taxon>
        <taxon>Aspergillaceae</taxon>
        <taxon>Aspergillus</taxon>
        <taxon>Aspergillus subgen. Circumdati</taxon>
    </lineage>
</organism>
<dbReference type="InterPro" id="IPR015242">
    <property type="entry name" value="Ydc2_cat"/>
</dbReference>
<dbReference type="PANTHER" id="PTHR28072:SF1">
    <property type="entry name" value="CRUCIFORM CUTTING ENDONUCLEASE 1, MITOCHONDRIAL-RELATED"/>
    <property type="match status" value="1"/>
</dbReference>
<dbReference type="InterPro" id="IPR003034">
    <property type="entry name" value="SAP_dom"/>
</dbReference>
<evidence type="ECO:0000313" key="4">
    <source>
        <dbReference type="Proteomes" id="UP000248349"/>
    </source>
</evidence>
<evidence type="ECO:0000256" key="1">
    <source>
        <dbReference type="SAM" id="MobiDB-lite"/>
    </source>
</evidence>
<dbReference type="PROSITE" id="PS50800">
    <property type="entry name" value="SAP"/>
    <property type="match status" value="1"/>
</dbReference>
<feature type="compositionally biased region" description="Low complexity" evidence="1">
    <location>
        <begin position="355"/>
        <end position="364"/>
    </location>
</feature>
<gene>
    <name evidence="3" type="ORF">BP01DRAFT_390011</name>
</gene>
<dbReference type="GO" id="GO:0070336">
    <property type="term" value="F:flap-structured DNA binding"/>
    <property type="evidence" value="ECO:0007669"/>
    <property type="project" value="TreeGrafter"/>
</dbReference>
<dbReference type="Proteomes" id="UP000248349">
    <property type="component" value="Unassembled WGS sequence"/>
</dbReference>
<dbReference type="SUPFAM" id="SSF53098">
    <property type="entry name" value="Ribonuclease H-like"/>
    <property type="match status" value="2"/>
</dbReference>
<dbReference type="GO" id="GO:0000403">
    <property type="term" value="F:Y-form DNA binding"/>
    <property type="evidence" value="ECO:0007669"/>
    <property type="project" value="TreeGrafter"/>
</dbReference>
<feature type="domain" description="SAP" evidence="2">
    <location>
        <begin position="27"/>
        <end position="61"/>
    </location>
</feature>
<feature type="region of interest" description="Disordered" evidence="1">
    <location>
        <begin position="339"/>
        <end position="413"/>
    </location>
</feature>
<protein>
    <submittedName>
        <fullName evidence="3">Ribonuclease H-like protein</fullName>
    </submittedName>
</protein>
<dbReference type="InterPro" id="IPR036397">
    <property type="entry name" value="RNaseH_sf"/>
</dbReference>
<dbReference type="OrthoDB" id="5552842at2759"/>
<sequence>MRTPTTTIASTAAAAAAAAAGAISTSLHTLKATQLQRLAQRTGIKTGGRKPVLIRRLETELLQCEFRRPCHVGSGSGSGSEREQESPQTTPTPLHPGPSMSILSIDMGIRNLAFAHLLVAPPPGSSSVDADGKSKDPSQGTHEDSAAAAAAPPSPLQSNLPTLTLNAWRRLSISDLDKQAEATEAATTTTTTTTEIGATAEAAEAAAAAAAAEEEDFSPTRHAHHAYTLLTTLLARYRPTHVLIERQRFRTGGSSAVQEWTIRVGVFEGMLHAVLYALRREWEGLLVGPGRRTAGGALPPPPPGVWGVEPGRVSRYCVDKALEWKFGDDGVGLLWGDGVRGANEQGDDGLGSLEGQQGQAQRQGQVEDLEIVESKRSSKKQTQKKQTQEELPVAAAEEPSFSTEPKKRKKSTREVKNMKMDLVGNWLRNATGPDNPQPGHLAVADHQELHQWVEAYRTQWEKKKTKSKKTKTEAEWLDIGKLDDLADCLVQGVTWLEWQVMRDHCIHHPTQLAEISLQLPARTRL</sequence>
<dbReference type="Pfam" id="PF09159">
    <property type="entry name" value="Ydc2-catalyt"/>
    <property type="match status" value="1"/>
</dbReference>
<feature type="compositionally biased region" description="Basic and acidic residues" evidence="1">
    <location>
        <begin position="130"/>
        <end position="145"/>
    </location>
</feature>
<dbReference type="Gene3D" id="3.30.420.10">
    <property type="entry name" value="Ribonuclease H-like superfamily/Ribonuclease H"/>
    <property type="match status" value="1"/>
</dbReference>
<reference evidence="3 4" key="1">
    <citation type="submission" date="2016-12" db="EMBL/GenBank/DDBJ databases">
        <title>The genomes of Aspergillus section Nigri reveals drivers in fungal speciation.</title>
        <authorList>
            <consortium name="DOE Joint Genome Institute"/>
            <person name="Vesth T.C."/>
            <person name="Nybo J."/>
            <person name="Theobald S."/>
            <person name="Brandl J."/>
            <person name="Frisvad J.C."/>
            <person name="Nielsen K.F."/>
            <person name="Lyhne E.K."/>
            <person name="Kogle M.E."/>
            <person name="Kuo A."/>
            <person name="Riley R."/>
            <person name="Clum A."/>
            <person name="Nolan M."/>
            <person name="Lipzen A."/>
            <person name="Salamov A."/>
            <person name="Henrissat B."/>
            <person name="Wiebenga A."/>
            <person name="De Vries R.P."/>
            <person name="Grigoriev I.V."/>
            <person name="Mortensen U.H."/>
            <person name="Andersen M.R."/>
            <person name="Baker S.E."/>
        </authorList>
    </citation>
    <scope>NUCLEOTIDE SEQUENCE [LARGE SCALE GENOMIC DNA]</scope>
    <source>
        <strain evidence="3 4">JOP 1030-1</strain>
    </source>
</reference>
<feature type="region of interest" description="Disordered" evidence="1">
    <location>
        <begin position="123"/>
        <end position="160"/>
    </location>
</feature>
<dbReference type="CDD" id="cd16963">
    <property type="entry name" value="CCE1"/>
    <property type="match status" value="1"/>
</dbReference>
<dbReference type="Pfam" id="PF02037">
    <property type="entry name" value="SAP"/>
    <property type="match status" value="1"/>
</dbReference>
<dbReference type="AlphaFoldDB" id="A0A318ZSY1"/>
<dbReference type="InterPro" id="IPR039197">
    <property type="entry name" value="Mrs1/Cce1"/>
</dbReference>
<dbReference type="GO" id="GO:0004520">
    <property type="term" value="F:DNA endonuclease activity"/>
    <property type="evidence" value="ECO:0007669"/>
    <property type="project" value="TreeGrafter"/>
</dbReference>
<evidence type="ECO:0000313" key="3">
    <source>
        <dbReference type="EMBL" id="PYH47473.1"/>
    </source>
</evidence>